<keyword evidence="4" id="KW-1185">Reference proteome</keyword>
<organism evidence="3 4">
    <name type="scientific">Lutimonas vermicola</name>
    <dbReference type="NCBI Taxonomy" id="414288"/>
    <lineage>
        <taxon>Bacteria</taxon>
        <taxon>Pseudomonadati</taxon>
        <taxon>Bacteroidota</taxon>
        <taxon>Flavobacteriia</taxon>
        <taxon>Flavobacteriales</taxon>
        <taxon>Flavobacteriaceae</taxon>
        <taxon>Lutimonas</taxon>
    </lineage>
</organism>
<dbReference type="Pfam" id="PF00487">
    <property type="entry name" value="FA_desaturase"/>
    <property type="match status" value="1"/>
</dbReference>
<dbReference type="InterPro" id="IPR012171">
    <property type="entry name" value="Fatty_acid_desaturase"/>
</dbReference>
<feature type="transmembrane region" description="Helical" evidence="1">
    <location>
        <begin position="232"/>
        <end position="253"/>
    </location>
</feature>
<evidence type="ECO:0000313" key="4">
    <source>
        <dbReference type="Proteomes" id="UP001474120"/>
    </source>
</evidence>
<comment type="caution">
    <text evidence="3">The sequence shown here is derived from an EMBL/GenBank/DDBJ whole genome shotgun (WGS) entry which is preliminary data.</text>
</comment>
<dbReference type="PANTHER" id="PTHR19353:SF19">
    <property type="entry name" value="DELTA(5) FATTY ACID DESATURASE C-RELATED"/>
    <property type="match status" value="1"/>
</dbReference>
<keyword evidence="1" id="KW-1133">Transmembrane helix</keyword>
<evidence type="ECO:0000256" key="1">
    <source>
        <dbReference type="SAM" id="Phobius"/>
    </source>
</evidence>
<dbReference type="GO" id="GO:0016491">
    <property type="term" value="F:oxidoreductase activity"/>
    <property type="evidence" value="ECO:0007669"/>
    <property type="project" value="UniProtKB-KW"/>
</dbReference>
<keyword evidence="3" id="KW-0560">Oxidoreductase</keyword>
<evidence type="ECO:0000259" key="2">
    <source>
        <dbReference type="Pfam" id="PF00487"/>
    </source>
</evidence>
<feature type="transmembrane region" description="Helical" evidence="1">
    <location>
        <begin position="41"/>
        <end position="63"/>
    </location>
</feature>
<evidence type="ECO:0000313" key="3">
    <source>
        <dbReference type="EMBL" id="MEL4456379.1"/>
    </source>
</evidence>
<dbReference type="InterPro" id="IPR005804">
    <property type="entry name" value="FA_desaturase_dom"/>
</dbReference>
<feature type="transmembrane region" description="Helical" evidence="1">
    <location>
        <begin position="69"/>
        <end position="89"/>
    </location>
</feature>
<feature type="transmembrane region" description="Helical" evidence="1">
    <location>
        <begin position="207"/>
        <end position="226"/>
    </location>
</feature>
<sequence>MADIRFKSKNQNEIEFSKELKRRVRAYFKDSGRSTHGDSSMYFKSIIMLGLYLIPFVLIIFVVQSQWTALILVVLMGIGEAGIGMSVMHDGAHGAYSNKKWLNTLAASSMYLLGSTTINWKIQHNVNHHTYTNIYNFDPDISTKAVIRLSDHAPVKRYHRFQKYYAFPLYGLMTILKLFGEINVFIRYYRGGQVKKMNVSPEKELTKLILIKVIYLAVIIGLPILFTDFSIGQILIGFMVIHFVAGMIMSTIFQMAHVVMGVDQPLPANGIITSKRLVHQLKTTSDFGKKSGLLSWYMGGLDFQVEHHLFPNICHIHYAAIAPIVEKTASEFGLKYNNNNTFAHALVSHFNRLGQLGQSFEKA</sequence>
<feature type="transmembrane region" description="Helical" evidence="1">
    <location>
        <begin position="101"/>
        <end position="122"/>
    </location>
</feature>
<dbReference type="Proteomes" id="UP001474120">
    <property type="component" value="Unassembled WGS sequence"/>
</dbReference>
<name>A0ABU9L1R0_9FLAO</name>
<keyword evidence="1" id="KW-0472">Membrane</keyword>
<accession>A0ABU9L1R0</accession>
<dbReference type="RefSeq" id="WP_342160505.1">
    <property type="nucleotide sequence ID" value="NZ_JBCDNA010000002.1"/>
</dbReference>
<gene>
    <name evidence="3" type="ORF">AABB81_10760</name>
</gene>
<dbReference type="PANTHER" id="PTHR19353">
    <property type="entry name" value="FATTY ACID DESATURASE 2"/>
    <property type="match status" value="1"/>
</dbReference>
<feature type="domain" description="Fatty acid desaturase" evidence="2">
    <location>
        <begin position="66"/>
        <end position="337"/>
    </location>
</feature>
<dbReference type="EC" id="1.14.19.-" evidence="3"/>
<dbReference type="PIRSF" id="PIRSF015921">
    <property type="entry name" value="FA_sphinglp_des"/>
    <property type="match status" value="1"/>
</dbReference>
<feature type="transmembrane region" description="Helical" evidence="1">
    <location>
        <begin position="164"/>
        <end position="186"/>
    </location>
</feature>
<protein>
    <submittedName>
        <fullName evidence="3">Acyl-CoA desaturase</fullName>
        <ecNumber evidence="3">1.14.19.-</ecNumber>
    </submittedName>
</protein>
<reference evidence="3 4" key="1">
    <citation type="submission" date="2024-04" db="EMBL/GenBank/DDBJ databases">
        <title>whole genome sequencing of Lutimonas vermicola strain IMCC1616.</title>
        <authorList>
            <person name="Bae S.S."/>
        </authorList>
    </citation>
    <scope>NUCLEOTIDE SEQUENCE [LARGE SCALE GENOMIC DNA]</scope>
    <source>
        <strain evidence="3 4">IMCC1616</strain>
    </source>
</reference>
<dbReference type="CDD" id="cd03506">
    <property type="entry name" value="Delta6-FADS-like"/>
    <property type="match status" value="1"/>
</dbReference>
<keyword evidence="1" id="KW-0812">Transmembrane</keyword>
<proteinExistence type="predicted"/>
<dbReference type="EMBL" id="JBCDNA010000002">
    <property type="protein sequence ID" value="MEL4456379.1"/>
    <property type="molecule type" value="Genomic_DNA"/>
</dbReference>